<protein>
    <submittedName>
        <fullName evidence="1">Uncharacterized protein</fullName>
    </submittedName>
</protein>
<sequence length="124" mass="14543">MTSLRKYKSRPLTRSLGMDPNLNTDNSVIYNYPLGVTLESQLSVILQTRITSWRLKDASQKEMPPQIKNKNMDKILDEYYLSSPQRTMERSYYYAHVDQRLEWLSSSVEEADNEEKNNETFGVI</sequence>
<evidence type="ECO:0000313" key="1">
    <source>
        <dbReference type="EMBL" id="QHT22679.1"/>
    </source>
</evidence>
<dbReference type="AlphaFoldDB" id="A0A6C0E324"/>
<accession>A0A6C0E324</accession>
<dbReference type="EMBL" id="MN739720">
    <property type="protein sequence ID" value="QHT22679.1"/>
    <property type="molecule type" value="Genomic_DNA"/>
</dbReference>
<name>A0A6C0E324_9ZZZZ</name>
<reference evidence="1" key="1">
    <citation type="journal article" date="2020" name="Nature">
        <title>Giant virus diversity and host interactions through global metagenomics.</title>
        <authorList>
            <person name="Schulz F."/>
            <person name="Roux S."/>
            <person name="Paez-Espino D."/>
            <person name="Jungbluth S."/>
            <person name="Walsh D.A."/>
            <person name="Denef V.J."/>
            <person name="McMahon K.D."/>
            <person name="Konstantinidis K.T."/>
            <person name="Eloe-Fadrosh E.A."/>
            <person name="Kyrpides N.C."/>
            <person name="Woyke T."/>
        </authorList>
    </citation>
    <scope>NUCLEOTIDE SEQUENCE</scope>
    <source>
        <strain evidence="1">GVMAG-M-3300023179-114</strain>
    </source>
</reference>
<proteinExistence type="predicted"/>
<organism evidence="1">
    <name type="scientific">viral metagenome</name>
    <dbReference type="NCBI Taxonomy" id="1070528"/>
    <lineage>
        <taxon>unclassified sequences</taxon>
        <taxon>metagenomes</taxon>
        <taxon>organismal metagenomes</taxon>
    </lineage>
</organism>